<evidence type="ECO:0000256" key="1">
    <source>
        <dbReference type="SAM" id="MobiDB-lite"/>
    </source>
</evidence>
<feature type="compositionally biased region" description="Polar residues" evidence="1">
    <location>
        <begin position="14"/>
        <end position="45"/>
    </location>
</feature>
<reference evidence="2 3" key="2">
    <citation type="submission" date="2020-04" db="EMBL/GenBank/DDBJ databases">
        <authorList>
            <person name="Fomenkov A."/>
            <person name="Anton B.P."/>
            <person name="Roberts R.J."/>
        </authorList>
    </citation>
    <scope>NUCLEOTIDE SEQUENCE [LARGE SCALE GENOMIC DNA]</scope>
    <source>
        <strain evidence="2 3">NEB122</strain>
    </source>
</reference>
<evidence type="ECO:0000313" key="3">
    <source>
        <dbReference type="Proteomes" id="UP000503498"/>
    </source>
</evidence>
<dbReference type="Proteomes" id="UP000503498">
    <property type="component" value="Chromosome"/>
</dbReference>
<accession>A0A7Z2ZFP7</accession>
<sequence length="226" mass="25117">MKPNSIGNAHVPSPVSSDTDAASSQQHAARSTQQQSHGTSRQDQMNPVLEGLADVPRSRLAGRVRFASWVGAIGDLTPEGKLSPGDPHFVPLDTRERKEKYPGAKYEPSSENRELMIQTNGNKAAERLYDSYKEKLPKVIKKFIKEGDPAYTKTIGSEEERKREGAIALKQYKNFKSDARQGNRFFPGLNYQHQKLNEPRNDRINHLRELEAAAAEEKGGASSSDS</sequence>
<organism evidence="2 3">
    <name type="scientific">Xanthomonas campestris pv. badrii</name>
    <dbReference type="NCBI Taxonomy" id="149696"/>
    <lineage>
        <taxon>Bacteria</taxon>
        <taxon>Pseudomonadati</taxon>
        <taxon>Pseudomonadota</taxon>
        <taxon>Gammaproteobacteria</taxon>
        <taxon>Lysobacterales</taxon>
        <taxon>Lysobacteraceae</taxon>
        <taxon>Xanthomonas</taxon>
    </lineage>
</organism>
<reference evidence="2 3" key="1">
    <citation type="submission" date="2020-04" db="EMBL/GenBank/DDBJ databases">
        <title>Genome-Wide Identification of 5-Methylcytosine Sites in Bacterial Genomes By High-Throughput Sequencing of MspJI Restriction Fragments.</title>
        <authorList>
            <person name="Wu V."/>
        </authorList>
    </citation>
    <scope>NUCLEOTIDE SEQUENCE [LARGE SCALE GENOMIC DNA]</scope>
    <source>
        <strain evidence="2 3">NEB122</strain>
    </source>
</reference>
<feature type="region of interest" description="Disordered" evidence="1">
    <location>
        <begin position="75"/>
        <end position="111"/>
    </location>
</feature>
<proteinExistence type="predicted"/>
<dbReference type="RefSeq" id="WP_168968175.1">
    <property type="nucleotide sequence ID" value="NZ_CP051651.1"/>
</dbReference>
<gene>
    <name evidence="2" type="ORF">HG421_00140</name>
</gene>
<name>A0A7Z2ZFP7_XANCA</name>
<protein>
    <submittedName>
        <fullName evidence="2">Type III effector protein XopW</fullName>
    </submittedName>
</protein>
<dbReference type="EMBL" id="CP051651">
    <property type="protein sequence ID" value="QJD66298.1"/>
    <property type="molecule type" value="Genomic_DNA"/>
</dbReference>
<dbReference type="NCBIfam" id="NF041376">
    <property type="entry name" value="XopW"/>
    <property type="match status" value="1"/>
</dbReference>
<feature type="compositionally biased region" description="Basic and acidic residues" evidence="1">
    <location>
        <begin position="93"/>
        <end position="111"/>
    </location>
</feature>
<dbReference type="AlphaFoldDB" id="A0A7Z2ZFP7"/>
<evidence type="ECO:0000313" key="2">
    <source>
        <dbReference type="EMBL" id="QJD66298.1"/>
    </source>
</evidence>
<feature type="region of interest" description="Disordered" evidence="1">
    <location>
        <begin position="1"/>
        <end position="51"/>
    </location>
</feature>